<dbReference type="InterPro" id="IPR049453">
    <property type="entry name" value="Memb_transporter_dom"/>
</dbReference>
<keyword evidence="3" id="KW-1003">Cell membrane</keyword>
<evidence type="ECO:0000256" key="3">
    <source>
        <dbReference type="ARBA" id="ARBA00022475"/>
    </source>
</evidence>
<dbReference type="Pfam" id="PF13515">
    <property type="entry name" value="FUSC_2"/>
    <property type="match status" value="1"/>
</dbReference>
<evidence type="ECO:0000259" key="9">
    <source>
        <dbReference type="Pfam" id="PF13515"/>
    </source>
</evidence>
<comment type="similarity">
    <text evidence="7">Belongs to the YccS/YhfK family.</text>
</comment>
<dbReference type="KEGG" id="xdi:EZH22_23425"/>
<feature type="transmembrane region" description="Helical" evidence="8">
    <location>
        <begin position="57"/>
        <end position="75"/>
    </location>
</feature>
<evidence type="ECO:0000313" key="11">
    <source>
        <dbReference type="Proteomes" id="UP000596427"/>
    </source>
</evidence>
<organism evidence="10 11">
    <name type="scientific">Xanthobacter dioxanivorans</name>
    <dbReference type="NCBI Taxonomy" id="2528964"/>
    <lineage>
        <taxon>Bacteria</taxon>
        <taxon>Pseudomonadati</taxon>
        <taxon>Pseudomonadota</taxon>
        <taxon>Alphaproteobacteria</taxon>
        <taxon>Hyphomicrobiales</taxon>
        <taxon>Xanthobacteraceae</taxon>
        <taxon>Xanthobacter</taxon>
    </lineage>
</organism>
<feature type="transmembrane region" description="Helical" evidence="8">
    <location>
        <begin position="281"/>
        <end position="300"/>
    </location>
</feature>
<dbReference type="PANTHER" id="PTHR30509:SF9">
    <property type="entry name" value="MULTIDRUG RESISTANCE PROTEIN MDTO"/>
    <property type="match status" value="1"/>
</dbReference>
<feature type="transmembrane region" description="Helical" evidence="8">
    <location>
        <begin position="137"/>
        <end position="155"/>
    </location>
</feature>
<dbReference type="GO" id="GO:0022857">
    <property type="term" value="F:transmembrane transporter activity"/>
    <property type="evidence" value="ECO:0007669"/>
    <property type="project" value="InterPro"/>
</dbReference>
<keyword evidence="5 8" id="KW-1133">Transmembrane helix</keyword>
<feature type="transmembrane region" description="Helical" evidence="8">
    <location>
        <begin position="20"/>
        <end position="45"/>
    </location>
</feature>
<keyword evidence="4 8" id="KW-0812">Transmembrane</keyword>
<feature type="transmembrane region" description="Helical" evidence="8">
    <location>
        <begin position="107"/>
        <end position="125"/>
    </location>
</feature>
<dbReference type="InterPro" id="IPR006726">
    <property type="entry name" value="PHBA_efflux_AaeB/fusaric-R"/>
</dbReference>
<keyword evidence="2" id="KW-0813">Transport</keyword>
<proteinExistence type="inferred from homology"/>
<feature type="transmembrane region" description="Helical" evidence="8">
    <location>
        <begin position="229"/>
        <end position="245"/>
    </location>
</feature>
<sequence length="335" mass="34797">MAGSPPGWSARQGALTASSVVLAVLVGAALGLQDMWWAAISAWVVANPDFGALWRKAVMRVVGTMAGLALGYALAIVMEGRVAFQALALFAACALGSYQRFASRYGYAWFYGTITIMLMVTVSIVEPRVLFSFAQFRFVEIACGVLASAFVHALARPPAPAHAAVAPAAAHAPDLDLTRLALVGGLSAVGMTAIWSWFDIPSLPQAIASALVVLDRDFAAIRARARQRFLGCALGAALGVAALSLDLDALPLYGAVLFAGIFYFSRLHHGGGSQSYIGTQGGVAFITAMVTGSGPPAALLPVVERLAGIFVGVLLMVGVSVVLAAVLRRKLPATP</sequence>
<evidence type="ECO:0000256" key="4">
    <source>
        <dbReference type="ARBA" id="ARBA00022692"/>
    </source>
</evidence>
<gene>
    <name evidence="10" type="ORF">EZH22_23425</name>
</gene>
<dbReference type="Pfam" id="PF04632">
    <property type="entry name" value="FUSC"/>
    <property type="match status" value="1"/>
</dbReference>
<comment type="subcellular location">
    <subcellularLocation>
        <location evidence="1">Cell membrane</location>
        <topology evidence="1">Multi-pass membrane protein</topology>
    </subcellularLocation>
</comment>
<protein>
    <submittedName>
        <fullName evidence="10">FUSC family protein</fullName>
    </submittedName>
</protein>
<dbReference type="Proteomes" id="UP000596427">
    <property type="component" value="Chromosome"/>
</dbReference>
<keyword evidence="11" id="KW-1185">Reference proteome</keyword>
<dbReference type="PANTHER" id="PTHR30509">
    <property type="entry name" value="P-HYDROXYBENZOIC ACID EFFLUX PUMP SUBUNIT-RELATED"/>
    <property type="match status" value="1"/>
</dbReference>
<accession>A0A974PLS6</accession>
<evidence type="ECO:0000256" key="1">
    <source>
        <dbReference type="ARBA" id="ARBA00004651"/>
    </source>
</evidence>
<reference evidence="10 11" key="1">
    <citation type="submission" date="2020-10" db="EMBL/GenBank/DDBJ databases">
        <title>Degradation of 1,4-Dioxane by Xanthobacter sp. YN2, via a Novel Group-2 Soluble Di-Iron Monooxygenase.</title>
        <authorList>
            <person name="Ma F."/>
            <person name="Wang Y."/>
            <person name="Yang J."/>
            <person name="Guo H."/>
            <person name="Su D."/>
            <person name="Yu L."/>
        </authorList>
    </citation>
    <scope>NUCLEOTIDE SEQUENCE [LARGE SCALE GENOMIC DNA]</scope>
    <source>
        <strain evidence="10 11">YN2</strain>
    </source>
</reference>
<dbReference type="AlphaFoldDB" id="A0A974PLS6"/>
<evidence type="ECO:0000256" key="7">
    <source>
        <dbReference type="ARBA" id="ARBA00043993"/>
    </source>
</evidence>
<dbReference type="GO" id="GO:0005886">
    <property type="term" value="C:plasma membrane"/>
    <property type="evidence" value="ECO:0007669"/>
    <property type="project" value="UniProtKB-SubCell"/>
</dbReference>
<dbReference type="EMBL" id="CP063362">
    <property type="protein sequence ID" value="QRG05940.1"/>
    <property type="molecule type" value="Genomic_DNA"/>
</dbReference>
<evidence type="ECO:0000256" key="5">
    <source>
        <dbReference type="ARBA" id="ARBA00022989"/>
    </source>
</evidence>
<feature type="transmembrane region" description="Helical" evidence="8">
    <location>
        <begin position="306"/>
        <end position="327"/>
    </location>
</feature>
<dbReference type="RefSeq" id="WP_203192812.1">
    <property type="nucleotide sequence ID" value="NZ_CP063362.1"/>
</dbReference>
<evidence type="ECO:0000313" key="10">
    <source>
        <dbReference type="EMBL" id="QRG05940.1"/>
    </source>
</evidence>
<feature type="transmembrane region" description="Helical" evidence="8">
    <location>
        <begin position="180"/>
        <end position="198"/>
    </location>
</feature>
<keyword evidence="6 8" id="KW-0472">Membrane</keyword>
<evidence type="ECO:0000256" key="6">
    <source>
        <dbReference type="ARBA" id="ARBA00023136"/>
    </source>
</evidence>
<name>A0A974PLS6_9HYPH</name>
<evidence type="ECO:0000256" key="8">
    <source>
        <dbReference type="SAM" id="Phobius"/>
    </source>
</evidence>
<evidence type="ECO:0000256" key="2">
    <source>
        <dbReference type="ARBA" id="ARBA00022448"/>
    </source>
</evidence>
<feature type="domain" description="Integral membrane bound transporter" evidence="9">
    <location>
        <begin position="193"/>
        <end position="315"/>
    </location>
</feature>
<feature type="transmembrane region" description="Helical" evidence="8">
    <location>
        <begin position="251"/>
        <end position="269"/>
    </location>
</feature>